<feature type="chain" id="PRO_5034539183" description="DOMON domain-containing protein" evidence="5">
    <location>
        <begin position="22"/>
        <end position="485"/>
    </location>
</feature>
<comment type="similarity">
    <text evidence="2">Belongs to the copper type II ascorbate-dependent monooxygenase family.</text>
</comment>
<dbReference type="GO" id="GO:0042420">
    <property type="term" value="P:dopamine catabolic process"/>
    <property type="evidence" value="ECO:0007669"/>
    <property type="project" value="TreeGrafter"/>
</dbReference>
<dbReference type="GeneTree" id="ENSGT00530000063085"/>
<feature type="domain" description="DOMON" evidence="6">
    <location>
        <begin position="38"/>
        <end position="152"/>
    </location>
</feature>
<dbReference type="GO" id="GO:0030667">
    <property type="term" value="C:secretory granule membrane"/>
    <property type="evidence" value="ECO:0007669"/>
    <property type="project" value="TreeGrafter"/>
</dbReference>
<evidence type="ECO:0000256" key="2">
    <source>
        <dbReference type="ARBA" id="ARBA00010676"/>
    </source>
</evidence>
<dbReference type="InterPro" id="IPR024548">
    <property type="entry name" value="Cu2_monoox_C"/>
</dbReference>
<keyword evidence="4" id="KW-0325">Glycoprotein</keyword>
<evidence type="ECO:0000256" key="4">
    <source>
        <dbReference type="ARBA" id="ARBA00023180"/>
    </source>
</evidence>
<dbReference type="InterPro" id="IPR000323">
    <property type="entry name" value="Cu2_ascorb_mOase_N"/>
</dbReference>
<dbReference type="Ensembl" id="ENSEBUT00000018923.1">
    <property type="protein sequence ID" value="ENSEBUP00000018347.1"/>
    <property type="gene ID" value="ENSEBUG00000011450.1"/>
</dbReference>
<name>A0A8C4QRG2_EPTBU</name>
<evidence type="ECO:0000313" key="8">
    <source>
        <dbReference type="Proteomes" id="UP000694388"/>
    </source>
</evidence>
<dbReference type="PROSITE" id="PS50836">
    <property type="entry name" value="DOMON"/>
    <property type="match status" value="1"/>
</dbReference>
<evidence type="ECO:0000313" key="7">
    <source>
        <dbReference type="Ensembl" id="ENSEBUP00000018347.1"/>
    </source>
</evidence>
<dbReference type="InterPro" id="IPR045266">
    <property type="entry name" value="DOH_DOMON"/>
</dbReference>
<dbReference type="Gene3D" id="2.60.120.310">
    <property type="entry name" value="Copper type II, ascorbate-dependent monooxygenase, N-terminal domain"/>
    <property type="match status" value="1"/>
</dbReference>
<sequence length="485" mass="55160">MPIVKLLLLLLLFLQEKKCFGTSDISTTEFKHVAQLHDKYSLQWNFNSTHIIFRAQAQTQGYMSFGLSIKGGMYDSDIFVCTHRNTCTIAMPKVDDSQDYDLFIDSTNGTHRTIIFGRKLQTKDNNDIDITVSMRRKFAFNVCFINLFIQPGNERYVHHMILYSCTRGSKELHNKEHRCYNRNMPNDFWSCVGIIVAWAVGGQSFVYPKNVGYSLGTPDDPKFVLLEIHYDNPERKTGVVDSSGFKLFYTPELRKIDSGIIELGADPSNLQIIPPRASAFRVYGICPTQNFGDGENDVIYAFASLLHSHLAGIAIRLRKISSTSIAYEELIYYFCTFYICGRNVMCALQGGFHTEQEMCLAYLHYYPRVGLARCRSIYNTTEMITVWKPPIYFLNNLLEGVLSLKLLGLTICHDLFWESHISNLASKPSHRLGILHRTKSFLGPPELLTTYKAFVCSLMEDCSPHLGWCSCLSPFSASRCGNKGI</sequence>
<dbReference type="Pfam" id="PF03712">
    <property type="entry name" value="Cu2_monoox_C"/>
    <property type="match status" value="2"/>
</dbReference>
<dbReference type="CDD" id="cd09631">
    <property type="entry name" value="DOMON_DOH"/>
    <property type="match status" value="1"/>
</dbReference>
<organism evidence="7 8">
    <name type="scientific">Eptatretus burgeri</name>
    <name type="common">Inshore hagfish</name>
    <dbReference type="NCBI Taxonomy" id="7764"/>
    <lineage>
        <taxon>Eukaryota</taxon>
        <taxon>Metazoa</taxon>
        <taxon>Chordata</taxon>
        <taxon>Craniata</taxon>
        <taxon>Vertebrata</taxon>
        <taxon>Cyclostomata</taxon>
        <taxon>Myxini</taxon>
        <taxon>Myxiniformes</taxon>
        <taxon>Myxinidae</taxon>
        <taxon>Eptatretinae</taxon>
        <taxon>Eptatretus</taxon>
    </lineage>
</organism>
<accession>A0A8C4QRG2</accession>
<evidence type="ECO:0000256" key="3">
    <source>
        <dbReference type="ARBA" id="ARBA00023157"/>
    </source>
</evidence>
<reference evidence="7" key="2">
    <citation type="submission" date="2025-09" db="UniProtKB">
        <authorList>
            <consortium name="Ensembl"/>
        </authorList>
    </citation>
    <scope>IDENTIFICATION</scope>
</reference>
<dbReference type="Gene3D" id="2.60.120.230">
    <property type="match status" value="1"/>
</dbReference>
<dbReference type="InterPro" id="IPR000945">
    <property type="entry name" value="DBH-like"/>
</dbReference>
<dbReference type="InterPro" id="IPR008977">
    <property type="entry name" value="PHM/PNGase_F_dom_sf"/>
</dbReference>
<dbReference type="Proteomes" id="UP000694388">
    <property type="component" value="Unplaced"/>
</dbReference>
<dbReference type="GO" id="GO:0004500">
    <property type="term" value="F:dopamine beta-monooxygenase activity"/>
    <property type="evidence" value="ECO:0007669"/>
    <property type="project" value="InterPro"/>
</dbReference>
<evidence type="ECO:0000256" key="5">
    <source>
        <dbReference type="SAM" id="SignalP"/>
    </source>
</evidence>
<dbReference type="OMA" id="NTCTIAM"/>
<dbReference type="GO" id="GO:0042421">
    <property type="term" value="P:norepinephrine biosynthetic process"/>
    <property type="evidence" value="ECO:0007669"/>
    <property type="project" value="TreeGrafter"/>
</dbReference>
<keyword evidence="8" id="KW-1185">Reference proteome</keyword>
<protein>
    <recommendedName>
        <fullName evidence="6">DOMON domain-containing protein</fullName>
    </recommendedName>
</protein>
<dbReference type="Pfam" id="PF01082">
    <property type="entry name" value="Cu2_monooxygen"/>
    <property type="match status" value="1"/>
</dbReference>
<feature type="signal peptide" evidence="5">
    <location>
        <begin position="1"/>
        <end position="21"/>
    </location>
</feature>
<dbReference type="GO" id="GO:0006589">
    <property type="term" value="P:octopamine biosynthetic process"/>
    <property type="evidence" value="ECO:0007669"/>
    <property type="project" value="TreeGrafter"/>
</dbReference>
<dbReference type="Pfam" id="PF03351">
    <property type="entry name" value="DOMON"/>
    <property type="match status" value="1"/>
</dbReference>
<evidence type="ECO:0000259" key="6">
    <source>
        <dbReference type="PROSITE" id="PS50836"/>
    </source>
</evidence>
<dbReference type="InterPro" id="IPR036939">
    <property type="entry name" value="Cu2_ascorb_mOase_N_sf"/>
</dbReference>
<dbReference type="PANTHER" id="PTHR10157:SF23">
    <property type="entry name" value="MOXD1 HOMOLOG 1"/>
    <property type="match status" value="1"/>
</dbReference>
<dbReference type="InterPro" id="IPR005018">
    <property type="entry name" value="DOMON_domain"/>
</dbReference>
<comment type="cofactor">
    <cofactor evidence="1">
        <name>Cu(2+)</name>
        <dbReference type="ChEBI" id="CHEBI:29036"/>
    </cofactor>
</comment>
<dbReference type="SUPFAM" id="SSF49742">
    <property type="entry name" value="PHM/PNGase F"/>
    <property type="match status" value="2"/>
</dbReference>
<evidence type="ECO:0000256" key="1">
    <source>
        <dbReference type="ARBA" id="ARBA00001973"/>
    </source>
</evidence>
<dbReference type="GO" id="GO:0005507">
    <property type="term" value="F:copper ion binding"/>
    <property type="evidence" value="ECO:0007669"/>
    <property type="project" value="InterPro"/>
</dbReference>
<dbReference type="AlphaFoldDB" id="A0A8C4QRG2"/>
<keyword evidence="5" id="KW-0732">Signal</keyword>
<reference evidence="7" key="1">
    <citation type="submission" date="2025-08" db="UniProtKB">
        <authorList>
            <consortium name="Ensembl"/>
        </authorList>
    </citation>
    <scope>IDENTIFICATION</scope>
</reference>
<proteinExistence type="inferred from homology"/>
<dbReference type="PANTHER" id="PTHR10157">
    <property type="entry name" value="DOPAMINE BETA HYDROXYLASE RELATED"/>
    <property type="match status" value="1"/>
</dbReference>
<keyword evidence="3" id="KW-1015">Disulfide bond</keyword>
<dbReference type="GO" id="GO:0005615">
    <property type="term" value="C:extracellular space"/>
    <property type="evidence" value="ECO:0007669"/>
    <property type="project" value="TreeGrafter"/>
</dbReference>
<dbReference type="InterPro" id="IPR014784">
    <property type="entry name" value="Cu2_ascorb_mOase-like_C"/>
</dbReference>